<gene>
    <name evidence="6" type="ORF">SPI02_20950</name>
</gene>
<comment type="caution">
    <text evidence="6">The sequence shown here is derived from an EMBL/GenBank/DDBJ whole genome shotgun (WGS) entry which is preliminary data.</text>
</comment>
<dbReference type="PANTHER" id="PTHR30474">
    <property type="entry name" value="CELL CYCLE PROTEIN"/>
    <property type="match status" value="1"/>
</dbReference>
<dbReference type="AlphaFoldDB" id="A0A239TVE2"/>
<keyword evidence="4" id="KW-1133">Transmembrane helix</keyword>
<evidence type="ECO:0000256" key="3">
    <source>
        <dbReference type="ARBA" id="ARBA00022960"/>
    </source>
</evidence>
<organism evidence="6 7">
    <name type="scientific">Staphylococcus piscifermentans</name>
    <dbReference type="NCBI Taxonomy" id="70258"/>
    <lineage>
        <taxon>Bacteria</taxon>
        <taxon>Bacillati</taxon>
        <taxon>Bacillota</taxon>
        <taxon>Bacilli</taxon>
        <taxon>Bacillales</taxon>
        <taxon>Staphylococcaceae</taxon>
        <taxon>Staphylococcus</taxon>
    </lineage>
</organism>
<evidence type="ECO:0000256" key="2">
    <source>
        <dbReference type="ARBA" id="ARBA00022692"/>
    </source>
</evidence>
<dbReference type="PANTHER" id="PTHR30474:SF1">
    <property type="entry name" value="PEPTIDOGLYCAN GLYCOSYLTRANSFERASE MRDB"/>
    <property type="match status" value="1"/>
</dbReference>
<dbReference type="GO" id="GO:0051301">
    <property type="term" value="P:cell division"/>
    <property type="evidence" value="ECO:0007669"/>
    <property type="project" value="InterPro"/>
</dbReference>
<dbReference type="GO" id="GO:0005886">
    <property type="term" value="C:plasma membrane"/>
    <property type="evidence" value="ECO:0007669"/>
    <property type="project" value="TreeGrafter"/>
</dbReference>
<dbReference type="InterPro" id="IPR001182">
    <property type="entry name" value="FtsW/RodA"/>
</dbReference>
<dbReference type="EMBL" id="BKAR01000032">
    <property type="protein sequence ID" value="GEP85510.1"/>
    <property type="molecule type" value="Genomic_DNA"/>
</dbReference>
<dbReference type="Proteomes" id="UP000321736">
    <property type="component" value="Unassembled WGS sequence"/>
</dbReference>
<evidence type="ECO:0000256" key="4">
    <source>
        <dbReference type="ARBA" id="ARBA00022989"/>
    </source>
</evidence>
<dbReference type="GO" id="GO:0032153">
    <property type="term" value="C:cell division site"/>
    <property type="evidence" value="ECO:0007669"/>
    <property type="project" value="TreeGrafter"/>
</dbReference>
<evidence type="ECO:0000256" key="1">
    <source>
        <dbReference type="ARBA" id="ARBA00004141"/>
    </source>
</evidence>
<dbReference type="Pfam" id="PF01098">
    <property type="entry name" value="FTSW_RODA_SPOVE"/>
    <property type="match status" value="1"/>
</dbReference>
<keyword evidence="7" id="KW-1185">Reference proteome</keyword>
<accession>A0A239TVE2</accession>
<sequence>MKAQRQKPSKSWLRRIDWVLIIILAIMASISVLFIQSAMGGGQYSSNFSIRQILYYILGGIIALAIMLISPKRIMKYTYTLYFIVCILLVGLLIIPETPITPIINGAKSWYSFGPISIQPSEFMKIILILALAKIVSKHNKYTFNKSLESDFKLFMKILLVSALPMGLILLQNDLGTTLVCLAIIVGILIVSGITWKILAPIFLTIMFVGGFFILSIIYKPSLIESGFGIKTYQLGRIASWLDPYAYSSGDGYHLTESLKAIGSGQLFGKGLNHGEVYIPENHTDFIFSVIGEEFGFLGAVLIIIIFLVLLFHLVRLASKTDNIYNKTYIIGFVSLILFHAVQNIGMTIQLLPITGIPLPFISYGGSSLWSLMVGIGIVLSIYYHQPTPYQPDLLRSKPAKSHSN</sequence>
<name>A0A239TVE2_9STAP</name>
<comment type="subcellular location">
    <subcellularLocation>
        <location evidence="1">Membrane</location>
        <topology evidence="1">Multi-pass membrane protein</topology>
    </subcellularLocation>
</comment>
<dbReference type="GO" id="GO:0008360">
    <property type="term" value="P:regulation of cell shape"/>
    <property type="evidence" value="ECO:0007669"/>
    <property type="project" value="UniProtKB-KW"/>
</dbReference>
<dbReference type="GO" id="GO:0015648">
    <property type="term" value="F:lipid-linked peptidoglycan transporter activity"/>
    <property type="evidence" value="ECO:0007669"/>
    <property type="project" value="TreeGrafter"/>
</dbReference>
<dbReference type="RefSeq" id="WP_095104332.1">
    <property type="nucleotide sequence ID" value="NZ_BKAR01000032.1"/>
</dbReference>
<keyword evidence="5" id="KW-0472">Membrane</keyword>
<keyword evidence="3" id="KW-0133">Cell shape</keyword>
<reference evidence="6 7" key="1">
    <citation type="submission" date="2019-07" db="EMBL/GenBank/DDBJ databases">
        <title>Whole genome shotgun sequence of Staphylococcus piscifermentans NBRC 109625.</title>
        <authorList>
            <person name="Hosoyama A."/>
            <person name="Uohara A."/>
            <person name="Ohji S."/>
            <person name="Ichikawa N."/>
        </authorList>
    </citation>
    <scope>NUCLEOTIDE SEQUENCE [LARGE SCALE GENOMIC DNA]</scope>
    <source>
        <strain evidence="6 7">NBRC 109625</strain>
    </source>
</reference>
<evidence type="ECO:0000313" key="7">
    <source>
        <dbReference type="Proteomes" id="UP000321736"/>
    </source>
</evidence>
<proteinExistence type="predicted"/>
<keyword evidence="2" id="KW-0812">Transmembrane</keyword>
<protein>
    <submittedName>
        <fullName evidence="6">Rod shape-determining protein RodA</fullName>
    </submittedName>
</protein>
<dbReference type="OrthoDB" id="9768187at2"/>
<evidence type="ECO:0000313" key="6">
    <source>
        <dbReference type="EMBL" id="GEP85510.1"/>
    </source>
</evidence>
<evidence type="ECO:0000256" key="5">
    <source>
        <dbReference type="ARBA" id="ARBA00023136"/>
    </source>
</evidence>